<dbReference type="NCBIfam" id="TIGR03551">
    <property type="entry name" value="F420_cofH"/>
    <property type="match status" value="1"/>
</dbReference>
<keyword evidence="7" id="KW-0411">Iron-sulfur</keyword>
<evidence type="ECO:0000256" key="2">
    <source>
        <dbReference type="ARBA" id="ARBA00022485"/>
    </source>
</evidence>
<comment type="cofactor">
    <cofactor evidence="1">
        <name>[4Fe-4S] cluster</name>
        <dbReference type="ChEBI" id="CHEBI:49883"/>
    </cofactor>
</comment>
<dbReference type="PANTHER" id="PTHR43076:SF1">
    <property type="entry name" value="LIPOYL SYNTHASE 2"/>
    <property type="match status" value="1"/>
</dbReference>
<keyword evidence="2" id="KW-0004">4Fe-4S</keyword>
<evidence type="ECO:0000259" key="8">
    <source>
        <dbReference type="PROSITE" id="PS51918"/>
    </source>
</evidence>
<dbReference type="SFLD" id="SFLDG01389">
    <property type="entry name" value="menaquinone_synthsis_involved"/>
    <property type="match status" value="1"/>
</dbReference>
<dbReference type="InterPro" id="IPR020050">
    <property type="entry name" value="FO_synthase_su2"/>
</dbReference>
<keyword evidence="5" id="KW-0479">Metal-binding</keyword>
<evidence type="ECO:0000256" key="5">
    <source>
        <dbReference type="ARBA" id="ARBA00022723"/>
    </source>
</evidence>
<dbReference type="InterPro" id="IPR034405">
    <property type="entry name" value="F420"/>
</dbReference>
<dbReference type="GO" id="GO:0141093">
    <property type="term" value="F:5-amino-6-(D-ribitylamino)uracil--L-tyrosine 4-hydroxyphenyl transferase activity"/>
    <property type="evidence" value="ECO:0007669"/>
    <property type="project" value="UniProtKB-EC"/>
</dbReference>
<dbReference type="InterPro" id="IPR019940">
    <property type="entry name" value="CofH_family"/>
</dbReference>
<dbReference type="SUPFAM" id="SSF102114">
    <property type="entry name" value="Radical SAM enzymes"/>
    <property type="match status" value="1"/>
</dbReference>
<comment type="caution">
    <text evidence="9">The sequence shown here is derived from an EMBL/GenBank/DDBJ whole genome shotgun (WGS) entry which is preliminary data.</text>
</comment>
<dbReference type="Pfam" id="PF19288">
    <property type="entry name" value="CofH_C"/>
    <property type="match status" value="1"/>
</dbReference>
<dbReference type="InterPro" id="IPR013785">
    <property type="entry name" value="Aldolase_TIM"/>
</dbReference>
<accession>A0ABW9BB64</accession>
<dbReference type="Pfam" id="PF04055">
    <property type="entry name" value="Radical_SAM"/>
    <property type="match status" value="1"/>
</dbReference>
<dbReference type="SFLD" id="SFLDG01064">
    <property type="entry name" value="F420__menaquinone_cofactor_bio"/>
    <property type="match status" value="1"/>
</dbReference>
<dbReference type="HAMAP" id="MF_01612">
    <property type="entry name" value="FO_synth_sub2"/>
    <property type="match status" value="1"/>
</dbReference>
<reference evidence="9 10" key="1">
    <citation type="journal article" date="2024" name="Chem. Sci.">
        <title>Discovery of megapolipeptins by genome mining of a Burkholderiales bacteria collection.</title>
        <authorList>
            <person name="Paulo B.S."/>
            <person name="Recchia M.J.J."/>
            <person name="Lee S."/>
            <person name="Fergusson C.H."/>
            <person name="Romanowski S.B."/>
            <person name="Hernandez A."/>
            <person name="Krull N."/>
            <person name="Liu D.Y."/>
            <person name="Cavanagh H."/>
            <person name="Bos A."/>
            <person name="Gray C.A."/>
            <person name="Murphy B.T."/>
            <person name="Linington R.G."/>
            <person name="Eustaquio A.S."/>
        </authorList>
    </citation>
    <scope>NUCLEOTIDE SEQUENCE [LARGE SCALE GENOMIC DNA]</scope>
    <source>
        <strain evidence="9 10">RL17-351-BIE-A</strain>
    </source>
</reference>
<dbReference type="Proteomes" id="UP001629274">
    <property type="component" value="Unassembled WGS sequence"/>
</dbReference>
<dbReference type="NCBIfam" id="TIGR00423">
    <property type="entry name" value="CofH family radical SAM protein"/>
    <property type="match status" value="1"/>
</dbReference>
<organism evidence="9 10">
    <name type="scientific">Paraburkholderia phytofirmans</name>
    <dbReference type="NCBI Taxonomy" id="261302"/>
    <lineage>
        <taxon>Bacteria</taxon>
        <taxon>Pseudomonadati</taxon>
        <taxon>Pseudomonadota</taxon>
        <taxon>Betaproteobacteria</taxon>
        <taxon>Burkholderiales</taxon>
        <taxon>Burkholderiaceae</taxon>
        <taxon>Paraburkholderia</taxon>
    </lineage>
</organism>
<dbReference type="InterPro" id="IPR058240">
    <property type="entry name" value="rSAM_sf"/>
</dbReference>
<dbReference type="PROSITE" id="PS51918">
    <property type="entry name" value="RADICAL_SAM"/>
    <property type="match status" value="1"/>
</dbReference>
<dbReference type="CDD" id="cd01335">
    <property type="entry name" value="Radical_SAM"/>
    <property type="match status" value="1"/>
</dbReference>
<keyword evidence="10" id="KW-1185">Reference proteome</keyword>
<keyword evidence="3 9" id="KW-0808">Transferase</keyword>
<keyword evidence="4" id="KW-0949">S-adenosyl-L-methionine</keyword>
<dbReference type="InterPro" id="IPR007197">
    <property type="entry name" value="rSAM"/>
</dbReference>
<evidence type="ECO:0000313" key="10">
    <source>
        <dbReference type="Proteomes" id="UP001629274"/>
    </source>
</evidence>
<dbReference type="PANTHER" id="PTHR43076">
    <property type="entry name" value="FO SYNTHASE (COFH)"/>
    <property type="match status" value="1"/>
</dbReference>
<dbReference type="InterPro" id="IPR045567">
    <property type="entry name" value="CofH/MnqC-like_C"/>
</dbReference>
<dbReference type="Gene3D" id="3.20.20.70">
    <property type="entry name" value="Aldolase class I"/>
    <property type="match status" value="1"/>
</dbReference>
<evidence type="ECO:0000256" key="7">
    <source>
        <dbReference type="ARBA" id="ARBA00023014"/>
    </source>
</evidence>
<evidence type="ECO:0000256" key="1">
    <source>
        <dbReference type="ARBA" id="ARBA00001966"/>
    </source>
</evidence>
<dbReference type="EC" id="2.5.1.147" evidence="9"/>
<evidence type="ECO:0000256" key="3">
    <source>
        <dbReference type="ARBA" id="ARBA00022679"/>
    </source>
</evidence>
<feature type="domain" description="Radical SAM core" evidence="8">
    <location>
        <begin position="81"/>
        <end position="322"/>
    </location>
</feature>
<evidence type="ECO:0000256" key="6">
    <source>
        <dbReference type="ARBA" id="ARBA00023004"/>
    </source>
</evidence>
<dbReference type="PIRSF" id="PIRSF004762">
    <property type="entry name" value="CHP00423"/>
    <property type="match status" value="1"/>
</dbReference>
<gene>
    <name evidence="9" type="primary">cofH</name>
    <name evidence="9" type="ORF">PQR03_02780</name>
</gene>
<dbReference type="SFLD" id="SFLDG01388">
    <property type="entry name" value="7_8-didemethyl-8-hydroxy-5-dea"/>
    <property type="match status" value="1"/>
</dbReference>
<sequence length="435" mass="47941">MNAMTDRDWLDFLAARRNGDDPSALLSAASAPVRFILSRHLEGAEISRDEGRVLFEADGEDLKAVVATADHVRRERVGDVVSFVVTRNINFTNVCYMGCRFCGFAKRREEEGAELLSMDEVARRADVARQRGATEVCIQGGLHPDLTDHHYLDILAAIKARVPEMHIHAFSPFEIWYGSKKRRQAAADYLRELKAAGLGSIPGTAAEILDTDVRRQLTRNKLSAQAWVEIVRAAHGVGLRSTSTMMYGHVDGPGHWAAHIDLLRSIQKETGGFTEFVPLGFVHSEAPLYMEHEIPGVRAGATLVEHIKVHAIARLMLAGWIDNIQVSWVKLGPQTGQALLAAGANDFGGTLMDESISRSAGASFGEEITAAEMVSIIRDAGREPVRRSTLYVPLERYVDHDPVALPPLKARAYDPIRFLRNRPQAGCDNQELAHA</sequence>
<evidence type="ECO:0000256" key="4">
    <source>
        <dbReference type="ARBA" id="ARBA00022691"/>
    </source>
</evidence>
<dbReference type="EMBL" id="JAQQDR010000001">
    <property type="protein sequence ID" value="MFM0237050.1"/>
    <property type="molecule type" value="Genomic_DNA"/>
</dbReference>
<name>A0ABW9BB64_9BURK</name>
<protein>
    <submittedName>
        <fullName evidence="9">5-amino-6-(D-ribitylamino)uracil--L-tyrosine 4-hydroxyphenyl transferase CofH</fullName>
        <ecNumber evidence="9">2.5.1.147</ecNumber>
    </submittedName>
</protein>
<proteinExistence type="inferred from homology"/>
<keyword evidence="6" id="KW-0408">Iron</keyword>
<dbReference type="RefSeq" id="WP_408261960.1">
    <property type="nucleotide sequence ID" value="NZ_JAQQCK010000005.1"/>
</dbReference>
<evidence type="ECO:0000313" key="9">
    <source>
        <dbReference type="EMBL" id="MFM0237050.1"/>
    </source>
</evidence>
<dbReference type="NCBIfam" id="NF005609">
    <property type="entry name" value="PRK07360.1"/>
    <property type="match status" value="1"/>
</dbReference>
<dbReference type="SFLD" id="SFLDS00029">
    <property type="entry name" value="Radical_SAM"/>
    <property type="match status" value="1"/>
</dbReference>